<organism evidence="17 18">
    <name type="scientific">Claviceps pusilla</name>
    <dbReference type="NCBI Taxonomy" id="123648"/>
    <lineage>
        <taxon>Eukaryota</taxon>
        <taxon>Fungi</taxon>
        <taxon>Dikarya</taxon>
        <taxon>Ascomycota</taxon>
        <taxon>Pezizomycotina</taxon>
        <taxon>Sordariomycetes</taxon>
        <taxon>Hypocreomycetidae</taxon>
        <taxon>Hypocreales</taxon>
        <taxon>Clavicipitaceae</taxon>
        <taxon>Claviceps</taxon>
    </lineage>
</organism>
<keyword evidence="5" id="KW-0808">Transferase</keyword>
<dbReference type="OrthoDB" id="10262935at2759"/>
<dbReference type="Pfam" id="PF08544">
    <property type="entry name" value="GHMP_kinases_C"/>
    <property type="match status" value="1"/>
</dbReference>
<dbReference type="PANTHER" id="PTHR31814">
    <property type="match status" value="1"/>
</dbReference>
<gene>
    <name evidence="17" type="ORF">E4U43_005052</name>
</gene>
<comment type="pathway">
    <text evidence="1">Isoprenoid biosynthesis; isopentenyl diphosphate biosynthesis via mevalonate pathway; isopentenyl diphosphate from (R)-mevalonate: step 2/3.</text>
</comment>
<dbReference type="GO" id="GO:0019287">
    <property type="term" value="P:isopentenyl diphosphate biosynthetic process, mevalonate pathway"/>
    <property type="evidence" value="ECO:0007669"/>
    <property type="project" value="TreeGrafter"/>
</dbReference>
<dbReference type="InterPro" id="IPR016005">
    <property type="entry name" value="Erg8"/>
</dbReference>
<keyword evidence="11" id="KW-0443">Lipid metabolism</keyword>
<dbReference type="PIRSF" id="PIRSF017288">
    <property type="entry name" value="PMK_GHMP_euk"/>
    <property type="match status" value="1"/>
</dbReference>
<keyword evidence="9" id="KW-0752">Steroid biosynthesis</keyword>
<evidence type="ECO:0000256" key="5">
    <source>
        <dbReference type="ARBA" id="ARBA00022679"/>
    </source>
</evidence>
<feature type="domain" description="GHMP kinase N-terminal" evidence="15">
    <location>
        <begin position="77"/>
        <end position="143"/>
    </location>
</feature>
<sequence>GSEIHKNIFVETTLTYALTYISRLQDQHSCQSLSSSRLIILADNDYYSQTAPSTGTTTTTGQPGRFSKFTVPLSGANKTGLGSSAALVTALTASLLSHYLPLSLFDVSSPSGRRTLHNLAQVAHCAAQGKVGSGFDVAAAVYGSCLYRRFSPELLSQLPEAGSPGFSDKLASLVDDQQWDVDIQTNALSLPPGLALRMCDVDCGSQTVGMVKKVLAWRARDAHASHALWDDLQRQNDHLAAVLKDARLSDLPAAIDRVRALIRQMGHQSDVPIEPDSQTQLLDAISALDGVYGGVVPGAGGFDALALLMQDDQETRARVEERLAQWTRDKAPSKVRLLDVKGEMEGVRCENLDIYDGWL</sequence>
<evidence type="ECO:0000256" key="1">
    <source>
        <dbReference type="ARBA" id="ARBA00005017"/>
    </source>
</evidence>
<feature type="domain" description="GHMP kinase C-terminal" evidence="16">
    <location>
        <begin position="255"/>
        <end position="324"/>
    </location>
</feature>
<evidence type="ECO:0000313" key="17">
    <source>
        <dbReference type="EMBL" id="KAG5987485.1"/>
    </source>
</evidence>
<comment type="caution">
    <text evidence="17">The sequence shown here is derived from an EMBL/GenBank/DDBJ whole genome shotgun (WGS) entry which is preliminary data.</text>
</comment>
<keyword evidence="10" id="KW-0756">Sterol biosynthesis</keyword>
<accession>A0A9P7N2J7</accession>
<keyword evidence="18" id="KW-1185">Reference proteome</keyword>
<dbReference type="EC" id="2.7.4.2" evidence="3"/>
<name>A0A9P7N2J7_9HYPO</name>
<reference evidence="17" key="1">
    <citation type="journal article" date="2020" name="bioRxiv">
        <title>Whole genome comparisons of ergot fungi reveals the divergence and evolution of species within the genus Claviceps are the result of varying mechanisms driving genome evolution and host range expansion.</title>
        <authorList>
            <person name="Wyka S.A."/>
            <person name="Mondo S.J."/>
            <person name="Liu M."/>
            <person name="Dettman J."/>
            <person name="Nalam V."/>
            <person name="Broders K.D."/>
        </authorList>
    </citation>
    <scope>NUCLEOTIDE SEQUENCE</scope>
    <source>
        <strain evidence="17">CCC 602</strain>
    </source>
</reference>
<dbReference type="InterPro" id="IPR020568">
    <property type="entry name" value="Ribosomal_Su5_D2-typ_SF"/>
</dbReference>
<dbReference type="GO" id="GO:0005524">
    <property type="term" value="F:ATP binding"/>
    <property type="evidence" value="ECO:0007669"/>
    <property type="project" value="UniProtKB-KW"/>
</dbReference>
<dbReference type="Gene3D" id="3.30.70.890">
    <property type="entry name" value="GHMP kinase, C-terminal domain"/>
    <property type="match status" value="1"/>
</dbReference>
<comment type="similarity">
    <text evidence="2">Belongs to the GHMP kinase family. Mevalonate kinase subfamily.</text>
</comment>
<keyword evidence="7" id="KW-0418">Kinase</keyword>
<protein>
    <recommendedName>
        <fullName evidence="3">phosphomevalonate kinase</fullName>
        <ecNumber evidence="3">2.7.4.2</ecNumber>
    </recommendedName>
</protein>
<keyword evidence="6" id="KW-0547">Nucleotide-binding</keyword>
<evidence type="ECO:0000259" key="16">
    <source>
        <dbReference type="Pfam" id="PF08544"/>
    </source>
</evidence>
<evidence type="ECO:0000256" key="11">
    <source>
        <dbReference type="ARBA" id="ARBA00023098"/>
    </source>
</evidence>
<keyword evidence="13" id="KW-0753">Steroid metabolism</keyword>
<evidence type="ECO:0000256" key="12">
    <source>
        <dbReference type="ARBA" id="ARBA00023166"/>
    </source>
</evidence>
<keyword evidence="8" id="KW-0067">ATP-binding</keyword>
<dbReference type="InterPro" id="IPR006204">
    <property type="entry name" value="GHMP_kinase_N_dom"/>
</dbReference>
<dbReference type="PANTHER" id="PTHR31814:SF2">
    <property type="entry name" value="PHOSPHOMEVALONATE KINASE"/>
    <property type="match status" value="1"/>
</dbReference>
<dbReference type="Proteomes" id="UP000748025">
    <property type="component" value="Unassembled WGS sequence"/>
</dbReference>
<proteinExistence type="inferred from homology"/>
<dbReference type="AlphaFoldDB" id="A0A9P7N2J7"/>
<dbReference type="InterPro" id="IPR036554">
    <property type="entry name" value="GHMP_kinase_C_sf"/>
</dbReference>
<evidence type="ECO:0000256" key="7">
    <source>
        <dbReference type="ARBA" id="ARBA00022777"/>
    </source>
</evidence>
<evidence type="ECO:0000256" key="9">
    <source>
        <dbReference type="ARBA" id="ARBA00022955"/>
    </source>
</evidence>
<evidence type="ECO:0000259" key="15">
    <source>
        <dbReference type="Pfam" id="PF00288"/>
    </source>
</evidence>
<dbReference type="Gene3D" id="3.30.230.10">
    <property type="match status" value="1"/>
</dbReference>
<comment type="catalytic activity">
    <reaction evidence="14">
        <text>(R)-5-phosphomevalonate + ATP = (R)-5-diphosphomevalonate + ADP</text>
        <dbReference type="Rhea" id="RHEA:16341"/>
        <dbReference type="ChEBI" id="CHEBI:30616"/>
        <dbReference type="ChEBI" id="CHEBI:57557"/>
        <dbReference type="ChEBI" id="CHEBI:58146"/>
        <dbReference type="ChEBI" id="CHEBI:456216"/>
        <dbReference type="EC" id="2.7.4.2"/>
    </reaction>
    <physiologicalReaction direction="left-to-right" evidence="14">
        <dbReference type="Rhea" id="RHEA:16342"/>
    </physiologicalReaction>
</comment>
<evidence type="ECO:0000313" key="18">
    <source>
        <dbReference type="Proteomes" id="UP000748025"/>
    </source>
</evidence>
<keyword evidence="12" id="KW-1207">Sterol metabolism</keyword>
<dbReference type="EMBL" id="SRPW01003293">
    <property type="protein sequence ID" value="KAG5987485.1"/>
    <property type="molecule type" value="Genomic_DNA"/>
</dbReference>
<evidence type="ECO:0000256" key="6">
    <source>
        <dbReference type="ARBA" id="ARBA00022741"/>
    </source>
</evidence>
<dbReference type="InterPro" id="IPR014721">
    <property type="entry name" value="Ribsml_uS5_D2-typ_fold_subgr"/>
</dbReference>
<dbReference type="InterPro" id="IPR035102">
    <property type="entry name" value="Phosphomevalonate_kinase"/>
</dbReference>
<evidence type="ECO:0000256" key="10">
    <source>
        <dbReference type="ARBA" id="ARBA00023011"/>
    </source>
</evidence>
<evidence type="ECO:0000256" key="3">
    <source>
        <dbReference type="ARBA" id="ARBA00012958"/>
    </source>
</evidence>
<dbReference type="InterPro" id="IPR013750">
    <property type="entry name" value="GHMP_kinase_C_dom"/>
</dbReference>
<evidence type="ECO:0000256" key="8">
    <source>
        <dbReference type="ARBA" id="ARBA00022840"/>
    </source>
</evidence>
<dbReference type="SUPFAM" id="SSF55060">
    <property type="entry name" value="GHMP Kinase, C-terminal domain"/>
    <property type="match status" value="1"/>
</dbReference>
<evidence type="ECO:0000256" key="14">
    <source>
        <dbReference type="ARBA" id="ARBA00029326"/>
    </source>
</evidence>
<dbReference type="GO" id="GO:0005777">
    <property type="term" value="C:peroxisome"/>
    <property type="evidence" value="ECO:0007669"/>
    <property type="project" value="TreeGrafter"/>
</dbReference>
<dbReference type="GO" id="GO:0004631">
    <property type="term" value="F:phosphomevalonate kinase activity"/>
    <property type="evidence" value="ECO:0007669"/>
    <property type="project" value="UniProtKB-EC"/>
</dbReference>
<dbReference type="Pfam" id="PF00288">
    <property type="entry name" value="GHMP_kinases_N"/>
    <property type="match status" value="1"/>
</dbReference>
<feature type="non-terminal residue" evidence="17">
    <location>
        <position position="1"/>
    </location>
</feature>
<keyword evidence="4" id="KW-0444">Lipid biosynthesis</keyword>
<evidence type="ECO:0000256" key="13">
    <source>
        <dbReference type="ARBA" id="ARBA00023221"/>
    </source>
</evidence>
<dbReference type="SUPFAM" id="SSF54211">
    <property type="entry name" value="Ribosomal protein S5 domain 2-like"/>
    <property type="match status" value="1"/>
</dbReference>
<dbReference type="GO" id="GO:0006696">
    <property type="term" value="P:ergosterol biosynthetic process"/>
    <property type="evidence" value="ECO:0007669"/>
    <property type="project" value="TreeGrafter"/>
</dbReference>
<evidence type="ECO:0000256" key="2">
    <source>
        <dbReference type="ARBA" id="ARBA00006495"/>
    </source>
</evidence>
<evidence type="ECO:0000256" key="4">
    <source>
        <dbReference type="ARBA" id="ARBA00022516"/>
    </source>
</evidence>
<dbReference type="GO" id="GO:0010142">
    <property type="term" value="P:farnesyl diphosphate biosynthetic process, mevalonate pathway"/>
    <property type="evidence" value="ECO:0007669"/>
    <property type="project" value="TreeGrafter"/>
</dbReference>